<gene>
    <name evidence="7" type="primary">rplI</name>
    <name evidence="9" type="ORF">A3A34_04130</name>
</gene>
<organism evidence="9 10">
    <name type="scientific">Candidatus Kaiserbacteria bacterium RIFCSPLOWO2_01_FULL_50_24</name>
    <dbReference type="NCBI Taxonomy" id="1798507"/>
    <lineage>
        <taxon>Bacteria</taxon>
        <taxon>Candidatus Kaiseribacteriota</taxon>
    </lineage>
</organism>
<dbReference type="InterPro" id="IPR000244">
    <property type="entry name" value="Ribosomal_bL9"/>
</dbReference>
<dbReference type="NCBIfam" id="TIGR00158">
    <property type="entry name" value="L9"/>
    <property type="match status" value="1"/>
</dbReference>
<keyword evidence="3 7" id="KW-0694">RNA-binding</keyword>
<protein>
    <recommendedName>
        <fullName evidence="6 7">Large ribosomal subunit protein bL9</fullName>
    </recommendedName>
</protein>
<evidence type="ECO:0000256" key="7">
    <source>
        <dbReference type="HAMAP-Rule" id="MF_00503"/>
    </source>
</evidence>
<dbReference type="STRING" id="1798507.A3A34_04130"/>
<name>A0A1F6EMV4_9BACT</name>
<proteinExistence type="inferred from homology"/>
<feature type="domain" description="Ribosomal protein L9" evidence="8">
    <location>
        <begin position="13"/>
        <end position="40"/>
    </location>
</feature>
<dbReference type="Proteomes" id="UP000178587">
    <property type="component" value="Unassembled WGS sequence"/>
</dbReference>
<dbReference type="InterPro" id="IPR036935">
    <property type="entry name" value="Ribosomal_bL9_N_sf"/>
</dbReference>
<dbReference type="GO" id="GO:0006412">
    <property type="term" value="P:translation"/>
    <property type="evidence" value="ECO:0007669"/>
    <property type="project" value="UniProtKB-UniRule"/>
</dbReference>
<dbReference type="GO" id="GO:0019843">
    <property type="term" value="F:rRNA binding"/>
    <property type="evidence" value="ECO:0007669"/>
    <property type="project" value="UniProtKB-UniRule"/>
</dbReference>
<comment type="caution">
    <text evidence="9">The sequence shown here is derived from an EMBL/GenBank/DDBJ whole genome shotgun (WGS) entry which is preliminary data.</text>
</comment>
<dbReference type="EMBL" id="MFLU01000010">
    <property type="protein sequence ID" value="OGG74976.1"/>
    <property type="molecule type" value="Genomic_DNA"/>
</dbReference>
<dbReference type="InterPro" id="IPR020069">
    <property type="entry name" value="Ribosomal_bL9_C"/>
</dbReference>
<dbReference type="HAMAP" id="MF_00503">
    <property type="entry name" value="Ribosomal_bL9"/>
    <property type="match status" value="1"/>
</dbReference>
<evidence type="ECO:0000313" key="9">
    <source>
        <dbReference type="EMBL" id="OGG74976.1"/>
    </source>
</evidence>
<dbReference type="InterPro" id="IPR020594">
    <property type="entry name" value="Ribosomal_bL9_bac/chp"/>
</dbReference>
<accession>A0A1F6EMV4</accession>
<evidence type="ECO:0000256" key="2">
    <source>
        <dbReference type="ARBA" id="ARBA00022730"/>
    </source>
</evidence>
<evidence type="ECO:0000256" key="1">
    <source>
        <dbReference type="ARBA" id="ARBA00010605"/>
    </source>
</evidence>
<dbReference type="SUPFAM" id="SSF55653">
    <property type="entry name" value="Ribosomal protein L9 C-domain"/>
    <property type="match status" value="1"/>
</dbReference>
<evidence type="ECO:0000259" key="8">
    <source>
        <dbReference type="PROSITE" id="PS00651"/>
    </source>
</evidence>
<keyword evidence="4 7" id="KW-0689">Ribosomal protein</keyword>
<evidence type="ECO:0000256" key="4">
    <source>
        <dbReference type="ARBA" id="ARBA00022980"/>
    </source>
</evidence>
<evidence type="ECO:0000313" key="10">
    <source>
        <dbReference type="Proteomes" id="UP000178587"/>
    </source>
</evidence>
<evidence type="ECO:0000256" key="5">
    <source>
        <dbReference type="ARBA" id="ARBA00023274"/>
    </source>
</evidence>
<dbReference type="GO" id="GO:0005840">
    <property type="term" value="C:ribosome"/>
    <property type="evidence" value="ECO:0007669"/>
    <property type="project" value="UniProtKB-KW"/>
</dbReference>
<dbReference type="Pfam" id="PF03948">
    <property type="entry name" value="Ribosomal_L9_C"/>
    <property type="match status" value="1"/>
</dbReference>
<evidence type="ECO:0000256" key="3">
    <source>
        <dbReference type="ARBA" id="ARBA00022884"/>
    </source>
</evidence>
<dbReference type="SUPFAM" id="SSF55658">
    <property type="entry name" value="L9 N-domain-like"/>
    <property type="match status" value="1"/>
</dbReference>
<dbReference type="AlphaFoldDB" id="A0A1F6EMV4"/>
<comment type="similarity">
    <text evidence="1 7">Belongs to the bacterial ribosomal protein bL9 family.</text>
</comment>
<reference evidence="9 10" key="1">
    <citation type="journal article" date="2016" name="Nat. Commun.">
        <title>Thousands of microbial genomes shed light on interconnected biogeochemical processes in an aquifer system.</title>
        <authorList>
            <person name="Anantharaman K."/>
            <person name="Brown C.T."/>
            <person name="Hug L.A."/>
            <person name="Sharon I."/>
            <person name="Castelle C.J."/>
            <person name="Probst A.J."/>
            <person name="Thomas B.C."/>
            <person name="Singh A."/>
            <person name="Wilkins M.J."/>
            <person name="Karaoz U."/>
            <person name="Brodie E.L."/>
            <person name="Williams K.H."/>
            <person name="Hubbard S.S."/>
            <person name="Banfield J.F."/>
        </authorList>
    </citation>
    <scope>NUCLEOTIDE SEQUENCE [LARGE SCALE GENOMIC DNA]</scope>
</reference>
<dbReference type="GO" id="GO:0003735">
    <property type="term" value="F:structural constituent of ribosome"/>
    <property type="evidence" value="ECO:0007669"/>
    <property type="project" value="InterPro"/>
</dbReference>
<dbReference type="InterPro" id="IPR009027">
    <property type="entry name" value="Ribosomal_bL9/RNase_H1_N"/>
</dbReference>
<dbReference type="Gene3D" id="3.10.430.100">
    <property type="entry name" value="Ribosomal protein L9, C-terminal domain"/>
    <property type="match status" value="1"/>
</dbReference>
<dbReference type="PROSITE" id="PS00651">
    <property type="entry name" value="RIBOSOMAL_L9"/>
    <property type="match status" value="1"/>
</dbReference>
<dbReference type="Pfam" id="PF01281">
    <property type="entry name" value="Ribosomal_L9_N"/>
    <property type="match status" value="1"/>
</dbReference>
<comment type="function">
    <text evidence="7">Binds to the 23S rRNA.</text>
</comment>
<dbReference type="Gene3D" id="3.40.5.10">
    <property type="entry name" value="Ribosomal protein L9, N-terminal domain"/>
    <property type="match status" value="1"/>
</dbReference>
<dbReference type="InterPro" id="IPR020070">
    <property type="entry name" value="Ribosomal_bL9_N"/>
</dbReference>
<dbReference type="PANTHER" id="PTHR21368">
    <property type="entry name" value="50S RIBOSOMAL PROTEIN L9"/>
    <property type="match status" value="1"/>
</dbReference>
<evidence type="ECO:0000256" key="6">
    <source>
        <dbReference type="ARBA" id="ARBA00035292"/>
    </source>
</evidence>
<keyword evidence="5 7" id="KW-0687">Ribonucleoprotein</keyword>
<sequence>MQVILLKDVSGVGQRGVIKNVMDGYALNFLIPRGLAEHATPKKIAEHEAWKKAVEESRKKREQEVAAIRTQLDGSRVTILIAANKLGKLYQHVTPEAITGQIKKELDITIPPDAISFTEPLRKVGESTVHVRLGKSSAELKIRVKGGTST</sequence>
<keyword evidence="2 7" id="KW-0699">rRNA-binding</keyword>
<dbReference type="InterPro" id="IPR036791">
    <property type="entry name" value="Ribosomal_bL9_C_sf"/>
</dbReference>
<dbReference type="GO" id="GO:1990904">
    <property type="term" value="C:ribonucleoprotein complex"/>
    <property type="evidence" value="ECO:0007669"/>
    <property type="project" value="UniProtKB-KW"/>
</dbReference>